<name>A0ABP2UUH1_9ENTE</name>
<proteinExistence type="predicted"/>
<dbReference type="Proteomes" id="UP000013866">
    <property type="component" value="Unassembled WGS sequence"/>
</dbReference>
<keyword evidence="2" id="KW-1185">Reference proteome</keyword>
<dbReference type="NCBIfam" id="TIGR01866">
    <property type="entry name" value="cas_Csn2"/>
    <property type="match status" value="1"/>
</dbReference>
<reference evidence="1 2" key="1">
    <citation type="submission" date="2013-02" db="EMBL/GenBank/DDBJ databases">
        <title>The Genome Sequence of Enterococcus villorum ATCC_700913.</title>
        <authorList>
            <consortium name="The Broad Institute Genome Sequencing Platform"/>
            <consortium name="The Broad Institute Genome Sequencing Center for Infectious Disease"/>
            <person name="Earl A.M."/>
            <person name="Gilmore M.S."/>
            <person name="Lebreton F."/>
            <person name="Walker B."/>
            <person name="Young S.K."/>
            <person name="Zeng Q."/>
            <person name="Gargeya S."/>
            <person name="Fitzgerald M."/>
            <person name="Haas B."/>
            <person name="Abouelleil A."/>
            <person name="Alvarado L."/>
            <person name="Arachchi H.M."/>
            <person name="Berlin A.M."/>
            <person name="Chapman S.B."/>
            <person name="Dewar J."/>
            <person name="Goldberg J."/>
            <person name="Griggs A."/>
            <person name="Gujja S."/>
            <person name="Hansen M."/>
            <person name="Howarth C."/>
            <person name="Imamovic A."/>
            <person name="Larimer J."/>
            <person name="McCowan C."/>
            <person name="Murphy C."/>
            <person name="Neiman D."/>
            <person name="Pearson M."/>
            <person name="Priest M."/>
            <person name="Roberts A."/>
            <person name="Saif S."/>
            <person name="Shea T."/>
            <person name="Sisk P."/>
            <person name="Sykes S."/>
            <person name="Wortman J."/>
            <person name="Nusbaum C."/>
            <person name="Birren B."/>
        </authorList>
    </citation>
    <scope>NUCLEOTIDE SEQUENCE [LARGE SCALE GENOMIC DNA]</scope>
    <source>
        <strain evidence="1 2">ATCC 700913</strain>
    </source>
</reference>
<evidence type="ECO:0000313" key="2">
    <source>
        <dbReference type="Proteomes" id="UP000013866"/>
    </source>
</evidence>
<dbReference type="Gene3D" id="3.40.50.11940">
    <property type="match status" value="2"/>
</dbReference>
<dbReference type="InterPro" id="IPR038600">
    <property type="entry name" value="Csn2_sf"/>
</dbReference>
<sequence>MNLNFPLLDQPVKIKNGTFFIIEDVTVFANVIAWFYRYEGEGKLKLFNDQYQKLKATEIMIVTDILGFDVNSSAMLKLIYADLEQQLNVKIEVKTKIEQLTTTLSELIDYELLDHDLDLVHDEMTILELFKVLGIKIETKKVTIFEKMLEILQVYKYLSKKKLLIFINSCAYLTAEEIEELQNYISLCNMDVLFLEPRKIQGIAQTILDRDYFLT</sequence>
<accession>A0ABP2UUH1</accession>
<dbReference type="RefSeq" id="WP_010750238.1">
    <property type="nucleotide sequence ID" value="NZ_KB946282.1"/>
</dbReference>
<dbReference type="EMBL" id="AJAN01000006">
    <property type="protein sequence ID" value="EOH93503.1"/>
    <property type="molecule type" value="Genomic_DNA"/>
</dbReference>
<dbReference type="Pfam" id="PF09711">
    <property type="entry name" value="Cas_Csn2"/>
    <property type="match status" value="1"/>
</dbReference>
<comment type="caution">
    <text evidence="1">The sequence shown here is derived from an EMBL/GenBank/DDBJ whole genome shotgun (WGS) entry which is preliminary data.</text>
</comment>
<gene>
    <name evidence="1" type="ORF">UAO_00232</name>
</gene>
<organism evidence="1 2">
    <name type="scientific">Enterococcus villorum ATCC 700913</name>
    <dbReference type="NCBI Taxonomy" id="1158604"/>
    <lineage>
        <taxon>Bacteria</taxon>
        <taxon>Bacillati</taxon>
        <taxon>Bacillota</taxon>
        <taxon>Bacilli</taxon>
        <taxon>Lactobacillales</taxon>
        <taxon>Enterococcaceae</taxon>
        <taxon>Enterococcus</taxon>
    </lineage>
</organism>
<protein>
    <submittedName>
        <fullName evidence="1">CRISPR type II-a/nmemi-associated protein csn2</fullName>
    </submittedName>
</protein>
<evidence type="ECO:0000313" key="1">
    <source>
        <dbReference type="EMBL" id="EOH93503.1"/>
    </source>
</evidence>
<dbReference type="InterPro" id="IPR010146">
    <property type="entry name" value="CRISPR-assoc_prot_Csn2-typ"/>
</dbReference>